<dbReference type="GO" id="GO:0016747">
    <property type="term" value="F:acyltransferase activity, transferring groups other than amino-acyl groups"/>
    <property type="evidence" value="ECO:0007669"/>
    <property type="project" value="InterPro"/>
</dbReference>
<dbReference type="Pfam" id="PF00583">
    <property type="entry name" value="Acetyltransf_1"/>
    <property type="match status" value="1"/>
</dbReference>
<dbReference type="InterPro" id="IPR000182">
    <property type="entry name" value="GNAT_dom"/>
</dbReference>
<dbReference type="Gene3D" id="3.40.630.30">
    <property type="match status" value="1"/>
</dbReference>
<evidence type="ECO:0000313" key="3">
    <source>
        <dbReference type="Proteomes" id="UP000189935"/>
    </source>
</evidence>
<accession>A0A1M7ARQ6</accession>
<dbReference type="CDD" id="cd04301">
    <property type="entry name" value="NAT_SF"/>
    <property type="match status" value="1"/>
</dbReference>
<feature type="domain" description="N-acetyltransferase" evidence="1">
    <location>
        <begin position="7"/>
        <end position="147"/>
    </location>
</feature>
<dbReference type="Proteomes" id="UP000189935">
    <property type="component" value="Chromosome I"/>
</dbReference>
<gene>
    <name evidence="2" type="ORF">SAMN05444159_5931</name>
</gene>
<dbReference type="EMBL" id="LT670844">
    <property type="protein sequence ID" value="SHL45089.1"/>
    <property type="molecule type" value="Genomic_DNA"/>
</dbReference>
<evidence type="ECO:0000313" key="2">
    <source>
        <dbReference type="EMBL" id="SHL45089.1"/>
    </source>
</evidence>
<reference evidence="2 3" key="1">
    <citation type="submission" date="2016-11" db="EMBL/GenBank/DDBJ databases">
        <authorList>
            <person name="Jaros S."/>
            <person name="Januszkiewicz K."/>
            <person name="Wedrychowicz H."/>
        </authorList>
    </citation>
    <scope>NUCLEOTIDE SEQUENCE [LARGE SCALE GENOMIC DNA]</scope>
    <source>
        <strain evidence="2 3">GAS499</strain>
    </source>
</reference>
<dbReference type="InterPro" id="IPR016181">
    <property type="entry name" value="Acyl_CoA_acyltransferase"/>
</dbReference>
<evidence type="ECO:0000259" key="1">
    <source>
        <dbReference type="PROSITE" id="PS51186"/>
    </source>
</evidence>
<dbReference type="SUPFAM" id="SSF55729">
    <property type="entry name" value="Acyl-CoA N-acyltransferases (Nat)"/>
    <property type="match status" value="1"/>
</dbReference>
<name>A0A1M7ARQ6_9BRAD</name>
<organism evidence="2 3">
    <name type="scientific">Bradyrhizobium lablabi</name>
    <dbReference type="NCBI Taxonomy" id="722472"/>
    <lineage>
        <taxon>Bacteria</taxon>
        <taxon>Pseudomonadati</taxon>
        <taxon>Pseudomonadota</taxon>
        <taxon>Alphaproteobacteria</taxon>
        <taxon>Hyphomicrobiales</taxon>
        <taxon>Nitrobacteraceae</taxon>
        <taxon>Bradyrhizobium</taxon>
    </lineage>
</organism>
<protein>
    <recommendedName>
        <fullName evidence="1">N-acetyltransferase domain-containing protein</fullName>
    </recommendedName>
</protein>
<dbReference type="AlphaFoldDB" id="A0A1M7ARQ6"/>
<proteinExistence type="predicted"/>
<sequence length="147" mass="16887">MKVWPMYRIREVDGHDDEIADTLADLHRLTFFDGAPIPEFDHGHWWLAFCDTIPVGFAGVVVSTREVNAGYFCRVGVLNRHCGNALQLRLMRALESRARRNGWGSIVSDTTDNLASANNFIRAGYRLFQPQFPWAWPSTLYWRKSIS</sequence>
<dbReference type="PROSITE" id="PS51186">
    <property type="entry name" value="GNAT"/>
    <property type="match status" value="1"/>
</dbReference>